<dbReference type="RefSeq" id="WP_209685659.1">
    <property type="nucleotide sequence ID" value="NZ_JAGGLU010000001.1"/>
</dbReference>
<evidence type="ECO:0000313" key="2">
    <source>
        <dbReference type="Proteomes" id="UP001519292"/>
    </source>
</evidence>
<protein>
    <recommendedName>
        <fullName evidence="3">Transposase</fullName>
    </recommendedName>
</protein>
<dbReference type="EMBL" id="JAGGLU010000001">
    <property type="protein sequence ID" value="MBP2057125.1"/>
    <property type="molecule type" value="Genomic_DNA"/>
</dbReference>
<sequence>MMGIKGINYFDSQVGKLVQRYYPDAGLCITSQRLNKKFPIWLLLCFELGCEISDLRY</sequence>
<dbReference type="Proteomes" id="UP001519292">
    <property type="component" value="Unassembled WGS sequence"/>
</dbReference>
<reference evidence="1 2" key="1">
    <citation type="submission" date="2021-03" db="EMBL/GenBank/DDBJ databases">
        <title>Genomic Encyclopedia of Type Strains, Phase IV (KMG-IV): sequencing the most valuable type-strain genomes for metagenomic binning, comparative biology and taxonomic classification.</title>
        <authorList>
            <person name="Goeker M."/>
        </authorList>
    </citation>
    <scope>NUCLEOTIDE SEQUENCE [LARGE SCALE GENOMIC DNA]</scope>
    <source>
        <strain evidence="1 2">DSM 101872</strain>
    </source>
</reference>
<evidence type="ECO:0008006" key="3">
    <source>
        <dbReference type="Google" id="ProtNLM"/>
    </source>
</evidence>
<gene>
    <name evidence="1" type="ORF">J2Z60_000287</name>
</gene>
<accession>A0ABS4MBU0</accession>
<organism evidence="1 2">
    <name type="scientific">Lactobacillus colini</name>
    <dbReference type="NCBI Taxonomy" id="1819254"/>
    <lineage>
        <taxon>Bacteria</taxon>
        <taxon>Bacillati</taxon>
        <taxon>Bacillota</taxon>
        <taxon>Bacilli</taxon>
        <taxon>Lactobacillales</taxon>
        <taxon>Lactobacillaceae</taxon>
        <taxon>Lactobacillus</taxon>
    </lineage>
</organism>
<name>A0ABS4MBU0_9LACO</name>
<evidence type="ECO:0000313" key="1">
    <source>
        <dbReference type="EMBL" id="MBP2057125.1"/>
    </source>
</evidence>
<proteinExistence type="predicted"/>
<comment type="caution">
    <text evidence="1">The sequence shown here is derived from an EMBL/GenBank/DDBJ whole genome shotgun (WGS) entry which is preliminary data.</text>
</comment>
<keyword evidence="2" id="KW-1185">Reference proteome</keyword>